<proteinExistence type="predicted"/>
<name>A0AAP2W4G8_9EURY</name>
<keyword evidence="1" id="KW-0175">Coiled coil</keyword>
<dbReference type="Proteomes" id="UP001320159">
    <property type="component" value="Unassembled WGS sequence"/>
</dbReference>
<feature type="coiled-coil region" evidence="1">
    <location>
        <begin position="2"/>
        <end position="92"/>
    </location>
</feature>
<evidence type="ECO:0000256" key="1">
    <source>
        <dbReference type="SAM" id="Coils"/>
    </source>
</evidence>
<dbReference type="InterPro" id="IPR055545">
    <property type="entry name" value="DUF7121"/>
</dbReference>
<organism evidence="2 3">
    <name type="scientific">Methanooceanicella nereidis</name>
    <dbReference type="NCBI Taxonomy" id="2052831"/>
    <lineage>
        <taxon>Archaea</taxon>
        <taxon>Methanobacteriati</taxon>
        <taxon>Methanobacteriota</taxon>
        <taxon>Stenosarchaea group</taxon>
        <taxon>Methanomicrobia</taxon>
        <taxon>Methanocellales</taxon>
        <taxon>Methanocellaceae</taxon>
        <taxon>Methanooceanicella</taxon>
    </lineage>
</organism>
<comment type="caution">
    <text evidence="2">The sequence shown here is derived from an EMBL/GenBank/DDBJ whole genome shotgun (WGS) entry which is preliminary data.</text>
</comment>
<evidence type="ECO:0000313" key="2">
    <source>
        <dbReference type="EMBL" id="MCD1294255.1"/>
    </source>
</evidence>
<protein>
    <submittedName>
        <fullName evidence="2">Phosphoserine phosphatase</fullName>
    </submittedName>
</protein>
<dbReference type="EMBL" id="PGCK01000003">
    <property type="protein sequence ID" value="MCD1294255.1"/>
    <property type="molecule type" value="Genomic_DNA"/>
</dbReference>
<evidence type="ECO:0000313" key="3">
    <source>
        <dbReference type="Proteomes" id="UP001320159"/>
    </source>
</evidence>
<accession>A0AAP2W4G8</accession>
<sequence>MLKELQDKKTKYLKEAEELKNNRNEWNSKASTFSKRRDELNKKTKELIEQAQDYRVKRDEFNNQVGSNKDLRNELNEKANEVYAKVDALRKKDNVGTGRSLNELRKEIDHLEFKQQTEVLTTEKERALVDKISELKEEFRKKKEQLEQNHELKGLLGEAQGLRDQASEFHKKVKENADLAQEYHDKMIECFREADKTRAEADAQHKEFVKAQETADEYHKQFLKIQKEIRDFDKVIVGLKKKAKTEKESKDKVEYKKQAEDVFAQFKAGEKLNTEDLLLLQRSGFL</sequence>
<feature type="coiled-coil region" evidence="1">
    <location>
        <begin position="125"/>
        <end position="152"/>
    </location>
</feature>
<reference evidence="2 3" key="1">
    <citation type="submission" date="2017-11" db="EMBL/GenBank/DDBJ databases">
        <title>Isolation and Characterization of Family Methanocellaceae Species from Potential Methane Hydrate Area Offshore Southwestern Taiwan.</title>
        <authorList>
            <person name="Zhang W.-L."/>
            <person name="Chen W.-C."/>
            <person name="Lai M.-C."/>
            <person name="Chen S.-C."/>
        </authorList>
    </citation>
    <scope>NUCLEOTIDE SEQUENCE [LARGE SCALE GENOMIC DNA]</scope>
    <source>
        <strain evidence="2 3">CWC-04</strain>
    </source>
</reference>
<gene>
    <name evidence="2" type="ORF">CUJ83_04495</name>
</gene>
<dbReference type="AlphaFoldDB" id="A0AAP2W4G8"/>
<dbReference type="RefSeq" id="WP_230741060.1">
    <property type="nucleotide sequence ID" value="NZ_PGCK01000003.1"/>
</dbReference>
<keyword evidence="3" id="KW-1185">Reference proteome</keyword>
<dbReference type="Pfam" id="PF23435">
    <property type="entry name" value="DUF7121"/>
    <property type="match status" value="1"/>
</dbReference>